<dbReference type="AlphaFoldDB" id="A0A0X3UT04"/>
<dbReference type="Gene3D" id="1.10.390.10">
    <property type="entry name" value="Neutral Protease Domain 2"/>
    <property type="match status" value="1"/>
</dbReference>
<feature type="active site" description="Proton donor" evidence="7">
    <location>
        <position position="411"/>
    </location>
</feature>
<keyword evidence="2 8" id="KW-0645">Protease</keyword>
<dbReference type="InterPro" id="IPR023612">
    <property type="entry name" value="Peptidase_M4"/>
</dbReference>
<evidence type="ECO:0000259" key="9">
    <source>
        <dbReference type="Pfam" id="PF01447"/>
    </source>
</evidence>
<keyword evidence="12" id="KW-1185">Reference proteome</keyword>
<dbReference type="SUPFAM" id="SSF55486">
    <property type="entry name" value="Metalloproteases ('zincins'), catalytic domain"/>
    <property type="match status" value="1"/>
</dbReference>
<dbReference type="InterPro" id="IPR027268">
    <property type="entry name" value="Peptidase_M4/M1_CTD_sf"/>
</dbReference>
<dbReference type="PRINTS" id="PR00730">
    <property type="entry name" value="THERMOLYSIN"/>
</dbReference>
<feature type="domain" description="Peptidase M4" evidence="9">
    <location>
        <begin position="237"/>
        <end position="315"/>
    </location>
</feature>
<evidence type="ECO:0000313" key="11">
    <source>
        <dbReference type="EMBL" id="KUL35640.1"/>
    </source>
</evidence>
<dbReference type="Proteomes" id="UP000053923">
    <property type="component" value="Unassembled WGS sequence"/>
</dbReference>
<evidence type="ECO:0000256" key="8">
    <source>
        <dbReference type="RuleBase" id="RU366073"/>
    </source>
</evidence>
<comment type="subcellular location">
    <subcellularLocation>
        <location evidence="8">Secreted</location>
    </subcellularLocation>
</comment>
<dbReference type="InterPro" id="IPR013856">
    <property type="entry name" value="Peptidase_M4_domain"/>
</dbReference>
<evidence type="ECO:0000256" key="3">
    <source>
        <dbReference type="ARBA" id="ARBA00022723"/>
    </source>
</evidence>
<keyword evidence="6 8" id="KW-0482">Metalloprotease</keyword>
<dbReference type="EC" id="3.4.24.-" evidence="8"/>
<keyword evidence="8" id="KW-0964">Secreted</keyword>
<feature type="active site" evidence="7">
    <location>
        <position position="310"/>
    </location>
</feature>
<feature type="domain" description="Peptidase M4 C-terminal" evidence="10">
    <location>
        <begin position="324"/>
        <end position="489"/>
    </location>
</feature>
<evidence type="ECO:0000256" key="6">
    <source>
        <dbReference type="ARBA" id="ARBA00023049"/>
    </source>
</evidence>
<evidence type="ECO:0000256" key="1">
    <source>
        <dbReference type="ARBA" id="ARBA00009388"/>
    </source>
</evidence>
<comment type="similarity">
    <text evidence="1 8">Belongs to the peptidase M4 family.</text>
</comment>
<dbReference type="GO" id="GO:0006508">
    <property type="term" value="P:proteolysis"/>
    <property type="evidence" value="ECO:0007669"/>
    <property type="project" value="UniProtKB-KW"/>
</dbReference>
<protein>
    <recommendedName>
        <fullName evidence="8">Neutral metalloproteinase</fullName>
        <ecNumber evidence="8">3.4.24.-</ecNumber>
    </recommendedName>
</protein>
<keyword evidence="4 8" id="KW-0378">Hydrolase</keyword>
<dbReference type="InterPro" id="IPR052759">
    <property type="entry name" value="Metalloprotease_M4"/>
</dbReference>
<organism evidence="11 12">
    <name type="scientific">Streptomyces regalis</name>
    <dbReference type="NCBI Taxonomy" id="68262"/>
    <lineage>
        <taxon>Bacteria</taxon>
        <taxon>Bacillati</taxon>
        <taxon>Actinomycetota</taxon>
        <taxon>Actinomycetes</taxon>
        <taxon>Kitasatosporales</taxon>
        <taxon>Streptomycetaceae</taxon>
        <taxon>Streptomyces</taxon>
    </lineage>
</organism>
<name>A0A0X3UT04_9ACTN</name>
<keyword evidence="5 8" id="KW-0862">Zinc</keyword>
<evidence type="ECO:0000313" key="12">
    <source>
        <dbReference type="Proteomes" id="UP000053923"/>
    </source>
</evidence>
<dbReference type="CDD" id="cd09597">
    <property type="entry name" value="M4_TLP"/>
    <property type="match status" value="1"/>
</dbReference>
<comment type="cofactor">
    <cofactor evidence="8">
        <name>Zn(2+)</name>
        <dbReference type="ChEBI" id="CHEBI:29105"/>
    </cofactor>
</comment>
<dbReference type="GO" id="GO:0005576">
    <property type="term" value="C:extracellular region"/>
    <property type="evidence" value="ECO:0007669"/>
    <property type="project" value="UniProtKB-SubCell"/>
</dbReference>
<dbReference type="Gene3D" id="3.10.170.10">
    <property type="match status" value="1"/>
</dbReference>
<dbReference type="InterPro" id="IPR001570">
    <property type="entry name" value="Peptidase_M4_C_domain"/>
</dbReference>
<evidence type="ECO:0000256" key="5">
    <source>
        <dbReference type="ARBA" id="ARBA00022833"/>
    </source>
</evidence>
<evidence type="ECO:0000256" key="2">
    <source>
        <dbReference type="ARBA" id="ARBA00022670"/>
    </source>
</evidence>
<dbReference type="GO" id="GO:0046872">
    <property type="term" value="F:metal ion binding"/>
    <property type="evidence" value="ECO:0007669"/>
    <property type="project" value="UniProtKB-UniRule"/>
</dbReference>
<dbReference type="GO" id="GO:0004222">
    <property type="term" value="F:metalloendopeptidase activity"/>
    <property type="evidence" value="ECO:0007669"/>
    <property type="project" value="UniProtKB-UniRule"/>
</dbReference>
<comment type="caution">
    <text evidence="11">The sequence shown here is derived from an EMBL/GenBank/DDBJ whole genome shotgun (WGS) entry which is preliminary data.</text>
</comment>
<dbReference type="PANTHER" id="PTHR43579">
    <property type="match status" value="1"/>
</dbReference>
<evidence type="ECO:0000256" key="7">
    <source>
        <dbReference type="PIRSR" id="PIRSR623612-1"/>
    </source>
</evidence>
<gene>
    <name evidence="11" type="ORF">ADL12_19685</name>
</gene>
<evidence type="ECO:0000259" key="10">
    <source>
        <dbReference type="Pfam" id="PF02868"/>
    </source>
</evidence>
<dbReference type="PANTHER" id="PTHR43579:SF1">
    <property type="entry name" value="NEUTRAL METALLOPROTEINASE"/>
    <property type="match status" value="1"/>
</dbReference>
<sequence>MDSALLAALVGTLGGGAVTGGAGLWRTRTSVRTAARLIYAELTRDSVAVAYFRQTGHWVAPNLSRAAWDAHSTVLARRRSGASFETVHRGYEALELAPFIAEGALSAAEREEWLAREASRLVEAIQEVGAIAQVPSRQIKDWTRRLERSRPSAPASHPLAQTGLISLPVLERLTQDGLQERGLIGAGVILTEDGPQPLSGAVSAPDLVIFDAGHSEKTSELPVVRYTGMPPVGDPMVDETYEALMTTRRFFQEVYGRARFPYHGRPLAAVVHYGDKFPNSWWDGASLFLGDGDGGVFQRFSQCLEVVGAEATRGIEEMLHFIPYQGQTGALSASISEVFGSLIKQWSLGQSTDEADWIMGAGLLAPGRQGAGLRSLKAPGTAYDDNVLGKDPQTAHMDDYVVTDRDNGGIHTNSGIPSHAFYLLAARLGGQAWERAGQIWWDALTSDGMRDGLQFVDWARLTLTAARTRYGDDSQEEHAVREAWSGVGVAATTSAEVADDEAAAGSH</sequence>
<dbReference type="EMBL" id="LLZG01000148">
    <property type="protein sequence ID" value="KUL35640.1"/>
    <property type="molecule type" value="Genomic_DNA"/>
</dbReference>
<evidence type="ECO:0000256" key="4">
    <source>
        <dbReference type="ARBA" id="ARBA00022801"/>
    </source>
</evidence>
<dbReference type="Pfam" id="PF02868">
    <property type="entry name" value="Peptidase_M4_C"/>
    <property type="match status" value="1"/>
</dbReference>
<accession>A0A0X3UT04</accession>
<comment type="function">
    <text evidence="8">Extracellular zinc metalloprotease.</text>
</comment>
<reference evidence="12" key="1">
    <citation type="submission" date="2015-10" db="EMBL/GenBank/DDBJ databases">
        <authorList>
            <person name="Ju K.-S."/>
            <person name="Doroghazi J.R."/>
            <person name="Metcalf W.W."/>
        </authorList>
    </citation>
    <scope>NUCLEOTIDE SEQUENCE [LARGE SCALE GENOMIC DNA]</scope>
    <source>
        <strain evidence="12">NRRL 3151</strain>
    </source>
</reference>
<proteinExistence type="inferred from homology"/>
<dbReference type="Pfam" id="PF01447">
    <property type="entry name" value="Peptidase_M4"/>
    <property type="match status" value="1"/>
</dbReference>
<keyword evidence="3" id="KW-0479">Metal-binding</keyword>